<dbReference type="InterPro" id="IPR000683">
    <property type="entry name" value="Gfo/Idh/MocA-like_OxRdtase_N"/>
</dbReference>
<evidence type="ECO:0000313" key="3">
    <source>
        <dbReference type="EMBL" id="RZU43714.1"/>
    </source>
</evidence>
<dbReference type="InterPro" id="IPR050463">
    <property type="entry name" value="Gfo/Idh/MocA_oxidrdct_glycsds"/>
</dbReference>
<dbReference type="OrthoDB" id="9792935at2"/>
<dbReference type="PROSITE" id="PS51318">
    <property type="entry name" value="TAT"/>
    <property type="match status" value="1"/>
</dbReference>
<name>A0A4Q7Z1G0_9BACT</name>
<evidence type="ECO:0000313" key="4">
    <source>
        <dbReference type="Proteomes" id="UP000292958"/>
    </source>
</evidence>
<accession>A0A4Q7Z1G0</accession>
<feature type="domain" description="Gfo/Idh/MocA-like oxidoreductase bacterial type C-terminal" evidence="2">
    <location>
        <begin position="190"/>
        <end position="273"/>
    </location>
</feature>
<reference evidence="3 4" key="1">
    <citation type="submission" date="2019-02" db="EMBL/GenBank/DDBJ databases">
        <title>Genomic Encyclopedia of Archaeal and Bacterial Type Strains, Phase II (KMG-II): from individual species to whole genera.</title>
        <authorList>
            <person name="Goeker M."/>
        </authorList>
    </citation>
    <scope>NUCLEOTIDE SEQUENCE [LARGE SCALE GENOMIC DNA]</scope>
    <source>
        <strain evidence="3 4">DSM 18101</strain>
    </source>
</reference>
<protein>
    <submittedName>
        <fullName evidence="3">Oxidoreductase family protein</fullName>
    </submittedName>
</protein>
<dbReference type="Pfam" id="PF19051">
    <property type="entry name" value="GFO_IDH_MocA_C2"/>
    <property type="match status" value="2"/>
</dbReference>
<dbReference type="EMBL" id="SHKW01000001">
    <property type="protein sequence ID" value="RZU43714.1"/>
    <property type="molecule type" value="Genomic_DNA"/>
</dbReference>
<dbReference type="InterPro" id="IPR036291">
    <property type="entry name" value="NAD(P)-bd_dom_sf"/>
</dbReference>
<evidence type="ECO:0000259" key="2">
    <source>
        <dbReference type="Pfam" id="PF19051"/>
    </source>
</evidence>
<dbReference type="Pfam" id="PF01408">
    <property type="entry name" value="GFO_IDH_MocA"/>
    <property type="match status" value="1"/>
</dbReference>
<gene>
    <name evidence="3" type="ORF">BDD14_5414</name>
</gene>
<dbReference type="SUPFAM" id="SSF51735">
    <property type="entry name" value="NAD(P)-binding Rossmann-fold domains"/>
    <property type="match status" value="1"/>
</dbReference>
<dbReference type="PANTHER" id="PTHR43818:SF5">
    <property type="entry name" value="OXIDOREDUCTASE FAMILY PROTEIN"/>
    <property type="match status" value="1"/>
</dbReference>
<dbReference type="Gene3D" id="3.40.50.720">
    <property type="entry name" value="NAD(P)-binding Rossmann-like Domain"/>
    <property type="match status" value="1"/>
</dbReference>
<dbReference type="SUPFAM" id="SSF55347">
    <property type="entry name" value="Glyceraldehyde-3-phosphate dehydrogenase-like, C-terminal domain"/>
    <property type="match status" value="1"/>
</dbReference>
<dbReference type="GO" id="GO:0000166">
    <property type="term" value="F:nucleotide binding"/>
    <property type="evidence" value="ECO:0007669"/>
    <property type="project" value="InterPro"/>
</dbReference>
<proteinExistence type="predicted"/>
<dbReference type="Gene3D" id="3.30.360.10">
    <property type="entry name" value="Dihydrodipicolinate Reductase, domain 2"/>
    <property type="match status" value="1"/>
</dbReference>
<dbReference type="InterPro" id="IPR006311">
    <property type="entry name" value="TAT_signal"/>
</dbReference>
<dbReference type="RefSeq" id="WP_130422471.1">
    <property type="nucleotide sequence ID" value="NZ_SHKW01000001.1"/>
</dbReference>
<keyword evidence="4" id="KW-1185">Reference proteome</keyword>
<dbReference type="PANTHER" id="PTHR43818">
    <property type="entry name" value="BCDNA.GH03377"/>
    <property type="match status" value="1"/>
</dbReference>
<comment type="caution">
    <text evidence="3">The sequence shown here is derived from an EMBL/GenBank/DDBJ whole genome shotgun (WGS) entry which is preliminary data.</text>
</comment>
<dbReference type="AlphaFoldDB" id="A0A4Q7Z1G0"/>
<organism evidence="3 4">
    <name type="scientific">Edaphobacter modestus</name>
    <dbReference type="NCBI Taxonomy" id="388466"/>
    <lineage>
        <taxon>Bacteria</taxon>
        <taxon>Pseudomonadati</taxon>
        <taxon>Acidobacteriota</taxon>
        <taxon>Terriglobia</taxon>
        <taxon>Terriglobales</taxon>
        <taxon>Acidobacteriaceae</taxon>
        <taxon>Edaphobacter</taxon>
    </lineage>
</organism>
<evidence type="ECO:0000259" key="1">
    <source>
        <dbReference type="Pfam" id="PF01408"/>
    </source>
</evidence>
<dbReference type="Proteomes" id="UP000292958">
    <property type="component" value="Unassembled WGS sequence"/>
</dbReference>
<feature type="domain" description="Gfo/Idh/MocA-like oxidoreductase N-terminal" evidence="1">
    <location>
        <begin position="41"/>
        <end position="163"/>
    </location>
</feature>
<feature type="domain" description="Gfo/Idh/MocA-like oxidoreductase bacterial type C-terminal" evidence="2">
    <location>
        <begin position="387"/>
        <end position="458"/>
    </location>
</feature>
<sequence>MDESRRDFLKSGSIVAAAAAIPSSLHALGVQGRILGANDRVRVGIVGLRGRGENHIRGYGALPNVEIAALCDIDDSVMSERLAQVRKMGFQPKTYTDIRKLLDDKSIDAVSIATPHHWHALIAIWAMQAGKDVYVEKPCSHNLWEGKQLIRATEKYNRIVQHGTQSRSMPAMIDAMHKMQQDAVLGDIYLSRGLCFKWRDTIGHTPVSPVPPGVDYNMWTGPAPLQPFTKNHFHYNWHWFWDYGNGDLGNQGIHQLDIARWGLGPGFGFPNRISAVGGHVMFDDDQQTPNVLNCAFEYDRPAGKRVILEFEVRHWITNHEAGIGVARAASAASAETAQGGLGPKEGSYNSVGNIFYGPKGYLAIDNASGYKTYLGREQQPGPSAPLDKECHFANFIACVISRKKEDLNASIEEGHLTSGLAHLANASYRLGRTLNFDPETQMVKSDNEANLLLRDGDRGYRAPFVVPEHV</sequence>
<dbReference type="InterPro" id="IPR043906">
    <property type="entry name" value="Gfo/Idh/MocA_OxRdtase_bact_C"/>
</dbReference>